<comment type="caution">
    <text evidence="2">The sequence shown here is derived from an EMBL/GenBank/DDBJ whole genome shotgun (WGS) entry which is preliminary data.</text>
</comment>
<evidence type="ECO:0000313" key="2">
    <source>
        <dbReference type="EMBL" id="GJE96391.1"/>
    </source>
</evidence>
<reference evidence="2 3" key="1">
    <citation type="submission" date="2021-08" db="EMBL/GenBank/DDBJ databases">
        <title>Draft Genome Sequence of Phanerochaete sordida strain YK-624.</title>
        <authorList>
            <person name="Mori T."/>
            <person name="Dohra H."/>
            <person name="Suzuki T."/>
            <person name="Kawagishi H."/>
            <person name="Hirai H."/>
        </authorList>
    </citation>
    <scope>NUCLEOTIDE SEQUENCE [LARGE SCALE GENOMIC DNA]</scope>
    <source>
        <strain evidence="2 3">YK-624</strain>
    </source>
</reference>
<feature type="region of interest" description="Disordered" evidence="1">
    <location>
        <begin position="119"/>
        <end position="156"/>
    </location>
</feature>
<evidence type="ECO:0000313" key="3">
    <source>
        <dbReference type="Proteomes" id="UP000703269"/>
    </source>
</evidence>
<feature type="region of interest" description="Disordered" evidence="1">
    <location>
        <begin position="35"/>
        <end position="65"/>
    </location>
</feature>
<dbReference type="EMBL" id="BPQB01000059">
    <property type="protein sequence ID" value="GJE96391.1"/>
    <property type="molecule type" value="Genomic_DNA"/>
</dbReference>
<organism evidence="2 3">
    <name type="scientific">Phanerochaete sordida</name>
    <dbReference type="NCBI Taxonomy" id="48140"/>
    <lineage>
        <taxon>Eukaryota</taxon>
        <taxon>Fungi</taxon>
        <taxon>Dikarya</taxon>
        <taxon>Basidiomycota</taxon>
        <taxon>Agaricomycotina</taxon>
        <taxon>Agaricomycetes</taxon>
        <taxon>Polyporales</taxon>
        <taxon>Phanerochaetaceae</taxon>
        <taxon>Phanerochaete</taxon>
    </lineage>
</organism>
<sequence>MGRAGDLPHPMPPSLTLPSRRLRFPARCTIVGSRKRDVPSLNALSPSSPLQPAQPPPPTLFGGDGYERDEEAVLFVVTHTLNHRLRELRALPPNASPQARRVRERFLQELVALEINVARLPLPPPPPPPPSPPPPSPSPPPPQRHQIAPQRTRDGGGLRLRVRARSENALEHLDGHACVEPHDAVELLLEPPSECHAMLEHEGLARLCRGYKSVPVDQGQALLRALLMCRLFAYCGIV</sequence>
<dbReference type="AlphaFoldDB" id="A0A9P3GKE1"/>
<gene>
    <name evidence="2" type="ORF">PsYK624_125870</name>
</gene>
<keyword evidence="3" id="KW-1185">Reference proteome</keyword>
<protein>
    <submittedName>
        <fullName evidence="2">Uncharacterized protein</fullName>
    </submittedName>
</protein>
<proteinExistence type="predicted"/>
<feature type="compositionally biased region" description="Low complexity" evidence="1">
    <location>
        <begin position="39"/>
        <end position="51"/>
    </location>
</feature>
<dbReference type="Proteomes" id="UP000703269">
    <property type="component" value="Unassembled WGS sequence"/>
</dbReference>
<accession>A0A9P3GKE1</accession>
<feature type="compositionally biased region" description="Pro residues" evidence="1">
    <location>
        <begin position="121"/>
        <end position="143"/>
    </location>
</feature>
<evidence type="ECO:0000256" key="1">
    <source>
        <dbReference type="SAM" id="MobiDB-lite"/>
    </source>
</evidence>
<name>A0A9P3GKE1_9APHY</name>